<evidence type="ECO:0000256" key="1">
    <source>
        <dbReference type="ARBA" id="ARBA00009500"/>
    </source>
</evidence>
<dbReference type="AlphaFoldDB" id="A0AAW2YTT9"/>
<dbReference type="Gene3D" id="3.30.497.10">
    <property type="entry name" value="Antithrombin, subunit I, domain 2"/>
    <property type="match status" value="1"/>
</dbReference>
<dbReference type="InterPro" id="IPR023796">
    <property type="entry name" value="Serpin_dom"/>
</dbReference>
<dbReference type="PANTHER" id="PTHR11461:SF211">
    <property type="entry name" value="GH10112P-RELATED"/>
    <property type="match status" value="1"/>
</dbReference>
<dbReference type="SMART" id="SM00093">
    <property type="entry name" value="SERPIN"/>
    <property type="match status" value="1"/>
</dbReference>
<dbReference type="EMBL" id="JAOPGA020000133">
    <property type="protein sequence ID" value="KAL0477032.1"/>
    <property type="molecule type" value="Genomic_DNA"/>
</dbReference>
<feature type="domain" description="Serpin" evidence="3">
    <location>
        <begin position="8"/>
        <end position="371"/>
    </location>
</feature>
<organism evidence="5 6">
    <name type="scientific">Acrasis kona</name>
    <dbReference type="NCBI Taxonomy" id="1008807"/>
    <lineage>
        <taxon>Eukaryota</taxon>
        <taxon>Discoba</taxon>
        <taxon>Heterolobosea</taxon>
        <taxon>Tetramitia</taxon>
        <taxon>Eutetramitia</taxon>
        <taxon>Acrasidae</taxon>
        <taxon>Acrasis</taxon>
    </lineage>
</organism>
<evidence type="ECO:0000256" key="2">
    <source>
        <dbReference type="RuleBase" id="RU000411"/>
    </source>
</evidence>
<dbReference type="EMBL" id="JAOPGA020000699">
    <property type="protein sequence ID" value="KAL0480851.1"/>
    <property type="molecule type" value="Genomic_DNA"/>
</dbReference>
<dbReference type="GO" id="GO:0005615">
    <property type="term" value="C:extracellular space"/>
    <property type="evidence" value="ECO:0007669"/>
    <property type="project" value="InterPro"/>
</dbReference>
<protein>
    <submittedName>
        <fullName evidence="4 5">Serpin</fullName>
    </submittedName>
</protein>
<dbReference type="InterPro" id="IPR042185">
    <property type="entry name" value="Serpin_sf_2"/>
</dbReference>
<evidence type="ECO:0000313" key="5">
    <source>
        <dbReference type="EMBL" id="KAL0480851.1"/>
    </source>
</evidence>
<sequence>MSQQQFSQAIFSKIISNNPNENVVISPYSIFIALLMTAAGAKSDTLQEMLSALCVQDQNKQNADVQIVFDKIASTKSVISANAIFASKDINLLEEYKKVVKEQFKSQIEQKDYYFSDQTKSTNEVNEWVKDKTQGLIKKIVGSIDPATALILVNAIYFKATWEKQFDKSRTSPRDFRLIDNSEKINVEMMSKPKAKVLYGENDNTKWVRLPYVRGELNSIFVLPKSDDVSASSLQQTCEFVLACVGEENTSSKLRTSNVELTTLQIPRHKVEYEQDLVSTLKQLGMNKAFGSADFSGIGEGPLAISKIIHKAVVMVDEHGTEAAAATAVVMTRSLVMGGSVHNFICDRPFLHIIEHSETGTVLFIAKVMKPDSKE</sequence>
<dbReference type="Proteomes" id="UP001431209">
    <property type="component" value="Unassembled WGS sequence"/>
</dbReference>
<dbReference type="SUPFAM" id="SSF56574">
    <property type="entry name" value="Serpins"/>
    <property type="match status" value="1"/>
</dbReference>
<dbReference type="GO" id="GO:0004867">
    <property type="term" value="F:serine-type endopeptidase inhibitor activity"/>
    <property type="evidence" value="ECO:0007669"/>
    <property type="project" value="InterPro"/>
</dbReference>
<reference evidence="5 6" key="1">
    <citation type="submission" date="2024-03" db="EMBL/GenBank/DDBJ databases">
        <title>The Acrasis kona genome and developmental transcriptomes reveal deep origins of eukaryotic multicellular pathways.</title>
        <authorList>
            <person name="Sheikh S."/>
            <person name="Fu C.-J."/>
            <person name="Brown M.W."/>
            <person name="Baldauf S.L."/>
        </authorList>
    </citation>
    <scope>NUCLEOTIDE SEQUENCE [LARGE SCALE GENOMIC DNA]</scope>
    <source>
        <strain evidence="5 6">ATCC MYA-3509</strain>
    </source>
</reference>
<keyword evidence="6" id="KW-1185">Reference proteome</keyword>
<name>A0AAW2YTT9_9EUKA</name>
<dbReference type="InterPro" id="IPR042178">
    <property type="entry name" value="Serpin_sf_1"/>
</dbReference>
<gene>
    <name evidence="5" type="ORF">AKO1_002102</name>
    <name evidence="4" type="ORF">AKO1_006407</name>
</gene>
<dbReference type="Gene3D" id="2.30.39.10">
    <property type="entry name" value="Alpha-1-antitrypsin, domain 1"/>
    <property type="match status" value="1"/>
</dbReference>
<evidence type="ECO:0000259" key="3">
    <source>
        <dbReference type="SMART" id="SM00093"/>
    </source>
</evidence>
<proteinExistence type="inferred from homology"/>
<dbReference type="Pfam" id="PF00079">
    <property type="entry name" value="Serpin"/>
    <property type="match status" value="1"/>
</dbReference>
<dbReference type="InterPro" id="IPR000215">
    <property type="entry name" value="Serpin_fam"/>
</dbReference>
<accession>A0AAW2YTT9</accession>
<comment type="similarity">
    <text evidence="1 2">Belongs to the serpin family.</text>
</comment>
<evidence type="ECO:0000313" key="4">
    <source>
        <dbReference type="EMBL" id="KAL0477032.1"/>
    </source>
</evidence>
<dbReference type="InterPro" id="IPR036186">
    <property type="entry name" value="Serpin_sf"/>
</dbReference>
<comment type="caution">
    <text evidence="5">The sequence shown here is derived from an EMBL/GenBank/DDBJ whole genome shotgun (WGS) entry which is preliminary data.</text>
</comment>
<evidence type="ECO:0000313" key="6">
    <source>
        <dbReference type="Proteomes" id="UP001431209"/>
    </source>
</evidence>
<dbReference type="PANTHER" id="PTHR11461">
    <property type="entry name" value="SERINE PROTEASE INHIBITOR, SERPIN"/>
    <property type="match status" value="1"/>
</dbReference>